<keyword evidence="3" id="KW-0808">Transferase</keyword>
<protein>
    <submittedName>
        <fullName evidence="3">GNAT family N-acetyltransferase</fullName>
        <ecNumber evidence="3">2.3.1.-</ecNumber>
    </submittedName>
</protein>
<dbReference type="Gene3D" id="3.40.630.30">
    <property type="match status" value="1"/>
</dbReference>
<keyword evidence="3" id="KW-0012">Acyltransferase</keyword>
<evidence type="ECO:0000259" key="2">
    <source>
        <dbReference type="Pfam" id="PF13480"/>
    </source>
</evidence>
<accession>A0A8T4IYV7</accession>
<dbReference type="Proteomes" id="UP000675554">
    <property type="component" value="Unassembled WGS sequence"/>
</dbReference>
<dbReference type="EC" id="2.3.1.-" evidence="3"/>
<dbReference type="InterPro" id="IPR038740">
    <property type="entry name" value="BioF2-like_GNAT_dom"/>
</dbReference>
<feature type="domain" description="BioF2-like acetyltransferase" evidence="2">
    <location>
        <begin position="181"/>
        <end position="326"/>
    </location>
</feature>
<dbReference type="Pfam" id="PF13480">
    <property type="entry name" value="Acetyltransf_6"/>
    <property type="match status" value="1"/>
</dbReference>
<feature type="region of interest" description="Disordered" evidence="1">
    <location>
        <begin position="1"/>
        <end position="42"/>
    </location>
</feature>
<feature type="compositionally biased region" description="Basic and acidic residues" evidence="1">
    <location>
        <begin position="12"/>
        <end position="25"/>
    </location>
</feature>
<gene>
    <name evidence="3" type="ORF">KDA82_28815</name>
</gene>
<comment type="caution">
    <text evidence="3">The sequence shown here is derived from an EMBL/GenBank/DDBJ whole genome shotgun (WGS) entry which is preliminary data.</text>
</comment>
<name>A0A8T4IYV7_9ACTN</name>
<evidence type="ECO:0000256" key="1">
    <source>
        <dbReference type="SAM" id="MobiDB-lite"/>
    </source>
</evidence>
<organism evidence="3 4">
    <name type="scientific">Streptomyces daliensis</name>
    <dbReference type="NCBI Taxonomy" id="299421"/>
    <lineage>
        <taxon>Bacteria</taxon>
        <taxon>Bacillati</taxon>
        <taxon>Actinomycetota</taxon>
        <taxon>Actinomycetes</taxon>
        <taxon>Kitasatosporales</taxon>
        <taxon>Streptomycetaceae</taxon>
        <taxon>Streptomyces</taxon>
    </lineage>
</organism>
<evidence type="ECO:0000313" key="4">
    <source>
        <dbReference type="Proteomes" id="UP000675554"/>
    </source>
</evidence>
<dbReference type="SUPFAM" id="SSF55729">
    <property type="entry name" value="Acyl-CoA N-acyltransferases (Nat)"/>
    <property type="match status" value="1"/>
</dbReference>
<reference evidence="3" key="1">
    <citation type="submission" date="2021-04" db="EMBL/GenBank/DDBJ databases">
        <title>Sequencing of actinobacteria type strains.</title>
        <authorList>
            <person name="Nguyen G.-S."/>
            <person name="Wentzel A."/>
        </authorList>
    </citation>
    <scope>NUCLEOTIDE SEQUENCE</scope>
    <source>
        <strain evidence="3">DSM 42095</strain>
    </source>
</reference>
<dbReference type="AlphaFoldDB" id="A0A8T4IYV7"/>
<proteinExistence type="predicted"/>
<keyword evidence="4" id="KW-1185">Reference proteome</keyword>
<sequence>MTGAHQHSPSRPSRDLSRDVSRDPSQHPPRSPLGQRLRMQAGYRWRNSDSPALVRLRTEWDTRDRARFPAIRSELGGLSVAYAGLAEGLAYTLEFTELRREGGEEREAGEEARAVRSAELVTGRDLTRPEALPDADIVIVGTSAARARKLPSTASLIVPMRVHFVVDTDVDAETVSRRFSKRERSQHRRSLRERDWSWEVCEDPAWFDAFYDHYYRPTMLHRHGKRERTENKPTSYECLFRGGRLFMLREGGEPVGGALCHWDPRSGTLTLRLLGVRDGAQEHYDSGAFKAIYHFLVGWAADNGVDHLDFQGTEPFLSKGTYQWKRRFGTRVVLPPNHFGGKRLWLRVRHDTPAVRDFLVANPLLAESRGGGGGGKLEAVYFHDAERPARLDYSAKSPGVERVRLIDLDTFLRAPSSRTAAPAPAPASSRR</sequence>
<evidence type="ECO:0000313" key="3">
    <source>
        <dbReference type="EMBL" id="MBR7676935.1"/>
    </source>
</evidence>
<dbReference type="EMBL" id="JAGSMN010000782">
    <property type="protein sequence ID" value="MBR7676935.1"/>
    <property type="molecule type" value="Genomic_DNA"/>
</dbReference>
<dbReference type="GO" id="GO:0016746">
    <property type="term" value="F:acyltransferase activity"/>
    <property type="evidence" value="ECO:0007669"/>
    <property type="project" value="UniProtKB-KW"/>
</dbReference>
<dbReference type="InterPro" id="IPR016181">
    <property type="entry name" value="Acyl_CoA_acyltransferase"/>
</dbReference>